<evidence type="ECO:0000313" key="3">
    <source>
        <dbReference type="EMBL" id="MFD2588191.1"/>
    </source>
</evidence>
<dbReference type="PANTHER" id="PTHR11487">
    <property type="entry name" value="THIOESTERASE"/>
    <property type="match status" value="1"/>
</dbReference>
<comment type="caution">
    <text evidence="3">The sequence shown here is derived from an EMBL/GenBank/DDBJ whole genome shotgun (WGS) entry which is preliminary data.</text>
</comment>
<evidence type="ECO:0000313" key="4">
    <source>
        <dbReference type="Proteomes" id="UP001597526"/>
    </source>
</evidence>
<reference evidence="4" key="1">
    <citation type="journal article" date="2019" name="Int. J. Syst. Evol. Microbiol.">
        <title>The Global Catalogue of Microorganisms (GCM) 10K type strain sequencing project: providing services to taxonomists for standard genome sequencing and annotation.</title>
        <authorList>
            <consortium name="The Broad Institute Genomics Platform"/>
            <consortium name="The Broad Institute Genome Sequencing Center for Infectious Disease"/>
            <person name="Wu L."/>
            <person name="Ma J."/>
        </authorList>
    </citation>
    <scope>NUCLEOTIDE SEQUENCE [LARGE SCALE GENOMIC DNA]</scope>
    <source>
        <strain evidence="4">KCTC 52368</strain>
    </source>
</reference>
<dbReference type="InterPro" id="IPR012223">
    <property type="entry name" value="TEII"/>
</dbReference>
<evidence type="ECO:0000259" key="2">
    <source>
        <dbReference type="Pfam" id="PF00975"/>
    </source>
</evidence>
<accession>A0ABW5MZE3</accession>
<dbReference type="Pfam" id="PF00975">
    <property type="entry name" value="Thioesterase"/>
    <property type="match status" value="1"/>
</dbReference>
<dbReference type="InterPro" id="IPR001031">
    <property type="entry name" value="Thioesterase"/>
</dbReference>
<organism evidence="3 4">
    <name type="scientific">Croceitalea marina</name>
    <dbReference type="NCBI Taxonomy" id="1775166"/>
    <lineage>
        <taxon>Bacteria</taxon>
        <taxon>Pseudomonadati</taxon>
        <taxon>Bacteroidota</taxon>
        <taxon>Flavobacteriia</taxon>
        <taxon>Flavobacteriales</taxon>
        <taxon>Flavobacteriaceae</taxon>
        <taxon>Croceitalea</taxon>
    </lineage>
</organism>
<keyword evidence="4" id="KW-1185">Reference proteome</keyword>
<gene>
    <name evidence="3" type="ORF">ACFSQJ_14725</name>
</gene>
<dbReference type="Proteomes" id="UP001597526">
    <property type="component" value="Unassembled WGS sequence"/>
</dbReference>
<name>A0ABW5MZE3_9FLAO</name>
<comment type="similarity">
    <text evidence="1">Belongs to the thioesterase family.</text>
</comment>
<dbReference type="InterPro" id="IPR029058">
    <property type="entry name" value="AB_hydrolase_fold"/>
</dbReference>
<dbReference type="EMBL" id="JBHULB010000074">
    <property type="protein sequence ID" value="MFD2588191.1"/>
    <property type="molecule type" value="Genomic_DNA"/>
</dbReference>
<dbReference type="PANTHER" id="PTHR11487:SF0">
    <property type="entry name" value="S-ACYL FATTY ACID SYNTHASE THIOESTERASE, MEDIUM CHAIN"/>
    <property type="match status" value="1"/>
</dbReference>
<dbReference type="RefSeq" id="WP_377767723.1">
    <property type="nucleotide sequence ID" value="NZ_JBHULB010000074.1"/>
</dbReference>
<dbReference type="Gene3D" id="3.40.50.1820">
    <property type="entry name" value="alpha/beta hydrolase"/>
    <property type="match status" value="1"/>
</dbReference>
<sequence>MSKLKLFCFPYAGGSAIIYKNWSEFLNPSIELIPIELAGRGKRIKDSFYDSIDDAVDDMFNQIKNDITGHNYVFFGHSMGALIAYELIRKIKLMKLPRPKHVFFSGRKAPHVKDEKEKKYHLMDHEEFKEEVLKLGGTPPEFFEHKALMDFMLPMLRQDFKLADVSFHDREIEPFEFNISVLLGKDEEITPEQADGWKRHTTGLCAIYYFNGGHFFLNSETEQIVELINTTVL</sequence>
<proteinExistence type="inferred from homology"/>
<evidence type="ECO:0000256" key="1">
    <source>
        <dbReference type="ARBA" id="ARBA00007169"/>
    </source>
</evidence>
<dbReference type="SUPFAM" id="SSF53474">
    <property type="entry name" value="alpha/beta-Hydrolases"/>
    <property type="match status" value="1"/>
</dbReference>
<feature type="domain" description="Thioesterase" evidence="2">
    <location>
        <begin position="5"/>
        <end position="230"/>
    </location>
</feature>
<protein>
    <submittedName>
        <fullName evidence="3">Thioesterase II family protein</fullName>
    </submittedName>
</protein>